<comment type="caution">
    <text evidence="1">The sequence shown here is derived from an EMBL/GenBank/DDBJ whole genome shotgun (WGS) entry which is preliminary data.</text>
</comment>
<name>A0ABP3PMG0_9PROT</name>
<dbReference type="RefSeq" id="WP_166933918.1">
    <property type="nucleotide sequence ID" value="NZ_JAASQS010000005.1"/>
</dbReference>
<sequence>MLTAWPHLVHTNAIDVPVIPVELVTIGDDTNFAPVTRDWLPYRTADVARAPAAPAVPPETAPSFEMKLFPTKPVPPPTIGTEVKGTTPDARGHALTPTSAPADARAGDYNIIGVGDKTASMLSVLDALHNAIARCWVRSSIRTPQTDAVIVFELHLNRDGTVAKPPQLKSSDASGKAEDLRSQTEALRRAIYTCAPYQLPLEKYAIWQHAIVTFDTNKLPR</sequence>
<reference evidence="2" key="1">
    <citation type="journal article" date="2019" name="Int. J. Syst. Evol. Microbiol.">
        <title>The Global Catalogue of Microorganisms (GCM) 10K type strain sequencing project: providing services to taxonomists for standard genome sequencing and annotation.</title>
        <authorList>
            <consortium name="The Broad Institute Genomics Platform"/>
            <consortium name="The Broad Institute Genome Sequencing Center for Infectious Disease"/>
            <person name="Wu L."/>
            <person name="Ma J."/>
        </authorList>
    </citation>
    <scope>NUCLEOTIDE SEQUENCE [LARGE SCALE GENOMIC DNA]</scope>
    <source>
        <strain evidence="2">JCM 15089</strain>
    </source>
</reference>
<proteinExistence type="predicted"/>
<evidence type="ECO:0000313" key="1">
    <source>
        <dbReference type="EMBL" id="GAA0570580.1"/>
    </source>
</evidence>
<dbReference type="Proteomes" id="UP001499951">
    <property type="component" value="Unassembled WGS sequence"/>
</dbReference>
<dbReference type="EMBL" id="BAAADD010000005">
    <property type="protein sequence ID" value="GAA0570580.1"/>
    <property type="molecule type" value="Genomic_DNA"/>
</dbReference>
<evidence type="ECO:0008006" key="3">
    <source>
        <dbReference type="Google" id="ProtNLM"/>
    </source>
</evidence>
<gene>
    <name evidence="1" type="ORF">GCM10008942_19160</name>
</gene>
<dbReference type="Gene3D" id="3.30.1150.10">
    <property type="match status" value="1"/>
</dbReference>
<evidence type="ECO:0000313" key="2">
    <source>
        <dbReference type="Proteomes" id="UP001499951"/>
    </source>
</evidence>
<dbReference type="SUPFAM" id="SSF74653">
    <property type="entry name" value="TolA/TonB C-terminal domain"/>
    <property type="match status" value="1"/>
</dbReference>
<organism evidence="1 2">
    <name type="scientific">Rhizomicrobium electricum</name>
    <dbReference type="NCBI Taxonomy" id="480070"/>
    <lineage>
        <taxon>Bacteria</taxon>
        <taxon>Pseudomonadati</taxon>
        <taxon>Pseudomonadota</taxon>
        <taxon>Alphaproteobacteria</taxon>
        <taxon>Micropepsales</taxon>
        <taxon>Micropepsaceae</taxon>
        <taxon>Rhizomicrobium</taxon>
    </lineage>
</organism>
<accession>A0ABP3PMG0</accession>
<keyword evidence="2" id="KW-1185">Reference proteome</keyword>
<protein>
    <recommendedName>
        <fullName evidence="3">Energy transducer TonB</fullName>
    </recommendedName>
</protein>